<gene>
    <name evidence="2" type="ORF">ACFPO9_05895</name>
</gene>
<dbReference type="Pfam" id="PF13560">
    <property type="entry name" value="HTH_31"/>
    <property type="match status" value="1"/>
</dbReference>
<dbReference type="Pfam" id="PF14394">
    <property type="entry name" value="DUF4423"/>
    <property type="match status" value="1"/>
</dbReference>
<dbReference type="EMBL" id="JBHSMZ010000004">
    <property type="protein sequence ID" value="MFC5548043.1"/>
    <property type="molecule type" value="Genomic_DNA"/>
</dbReference>
<dbReference type="CDD" id="cd00093">
    <property type="entry name" value="HTH_XRE"/>
    <property type="match status" value="1"/>
</dbReference>
<comment type="caution">
    <text evidence="2">The sequence shown here is derived from an EMBL/GenBank/DDBJ whole genome shotgun (WGS) entry which is preliminary data.</text>
</comment>
<dbReference type="InterPro" id="IPR010982">
    <property type="entry name" value="Lambda_DNA-bd_dom_sf"/>
</dbReference>
<keyword evidence="3" id="KW-1185">Reference proteome</keyword>
<organism evidence="2 3">
    <name type="scientific">Massilia aerilata</name>
    <dbReference type="NCBI Taxonomy" id="453817"/>
    <lineage>
        <taxon>Bacteria</taxon>
        <taxon>Pseudomonadati</taxon>
        <taxon>Pseudomonadota</taxon>
        <taxon>Betaproteobacteria</taxon>
        <taxon>Burkholderiales</taxon>
        <taxon>Oxalobacteraceae</taxon>
        <taxon>Telluria group</taxon>
        <taxon>Massilia</taxon>
    </lineage>
</organism>
<dbReference type="RefSeq" id="WP_379768388.1">
    <property type="nucleotide sequence ID" value="NZ_JBHSMZ010000004.1"/>
</dbReference>
<reference evidence="3" key="1">
    <citation type="journal article" date="2019" name="Int. J. Syst. Evol. Microbiol.">
        <title>The Global Catalogue of Microorganisms (GCM) 10K type strain sequencing project: providing services to taxonomists for standard genome sequencing and annotation.</title>
        <authorList>
            <consortium name="The Broad Institute Genomics Platform"/>
            <consortium name="The Broad Institute Genome Sequencing Center for Infectious Disease"/>
            <person name="Wu L."/>
            <person name="Ma J."/>
        </authorList>
    </citation>
    <scope>NUCLEOTIDE SEQUENCE [LARGE SCALE GENOMIC DNA]</scope>
    <source>
        <strain evidence="3">CGMCC 4.5798</strain>
    </source>
</reference>
<dbReference type="InterPro" id="IPR001387">
    <property type="entry name" value="Cro/C1-type_HTH"/>
</dbReference>
<proteinExistence type="predicted"/>
<dbReference type="SUPFAM" id="SSF47413">
    <property type="entry name" value="lambda repressor-like DNA-binding domains"/>
    <property type="match status" value="1"/>
</dbReference>
<dbReference type="Proteomes" id="UP001596086">
    <property type="component" value="Unassembled WGS sequence"/>
</dbReference>
<name>A0ABW0RTI1_9BURK</name>
<accession>A0ABW0RTI1</accession>
<evidence type="ECO:0000259" key="1">
    <source>
        <dbReference type="Pfam" id="PF14394"/>
    </source>
</evidence>
<evidence type="ECO:0000313" key="3">
    <source>
        <dbReference type="Proteomes" id="UP001596086"/>
    </source>
</evidence>
<feature type="domain" description="DUF4423" evidence="1">
    <location>
        <begin position="94"/>
        <end position="256"/>
    </location>
</feature>
<protein>
    <submittedName>
        <fullName evidence="2">DUF4423 domain-containing protein</fullName>
    </submittedName>
</protein>
<dbReference type="InterPro" id="IPR025537">
    <property type="entry name" value="DUF4423"/>
</dbReference>
<sequence length="264" mass="28938">MPTHILHSAPPVPRHSFRERLQAELAARCERNPGYSLRAYANWLGIDHATLSQLMRGKRSMTEATLRRLGARIGLAPEEIDAYAARGEAATAGSAPVRALAEDAAQVFGNWHAFAIMELMRLRSFRPDVRWIARVLGVSAGEVQVALQHLLRLGFLQLESPTCWRDLTGGAILREEDFTMLALERLAARSREIQLASARNAPQASRAHGAVTIALAEKDVGLLMKLVEQFLADVQACSAGEGADRLYHVDLHCLPLSTQDSSSS</sequence>
<evidence type="ECO:0000313" key="2">
    <source>
        <dbReference type="EMBL" id="MFC5548043.1"/>
    </source>
</evidence>